<proteinExistence type="predicted"/>
<keyword evidence="5" id="KW-1185">Reference proteome</keyword>
<dbReference type="Pfam" id="PF13579">
    <property type="entry name" value="Glyco_trans_4_4"/>
    <property type="match status" value="1"/>
</dbReference>
<evidence type="ECO:0000313" key="4">
    <source>
        <dbReference type="EMBL" id="MCQ8105925.1"/>
    </source>
</evidence>
<name>A0ABT1TKD6_9GAMM</name>
<keyword evidence="1" id="KW-0808">Transferase</keyword>
<dbReference type="InterPro" id="IPR028098">
    <property type="entry name" value="Glyco_trans_4-like_N"/>
</dbReference>
<sequence length="409" mass="46159">MIKSDKPHKLIFINRYFYPDHSATAQMLSDLAFGLVTNGVDSSLHIVTSRQLYDDASARLPAYEVIRDVHVHRIATTRFGRQNLLGRAIDYLSFYLSAFYCLLKLAQKDDTLIAKTDPPLISVVAALVSTIKRARLINWLQDLFPEVAAELGVKLAQGLPYRLLKTIRNKTLQHAEMNIAIGELMAERLRREGIPNHKITVIHNWADGEQLNPVPHEQNQLRTEWGLQGKFVVGYSGNLGRSHDFSTILQAAEALRQRDDIVFLLIGGGAQLPRVQQECREKGLSNVMFKPYQPREKLSESLSVADVHLISLKAELESLIVPSKFYGVLAVGRPVIFIGDKQGELAKIIQLEMCGDVVKQGDVAQIIVAITKEQNRAMVKHQENKIRNLFDLKFSKLRAINEFDCIFKL</sequence>
<evidence type="ECO:0000313" key="5">
    <source>
        <dbReference type="Proteomes" id="UP001524499"/>
    </source>
</evidence>
<feature type="domain" description="Glycosyltransferase subfamily 4-like N-terminal" evidence="3">
    <location>
        <begin position="26"/>
        <end position="205"/>
    </location>
</feature>
<dbReference type="Proteomes" id="UP001524499">
    <property type="component" value="Unassembled WGS sequence"/>
</dbReference>
<dbReference type="SUPFAM" id="SSF53756">
    <property type="entry name" value="UDP-Glycosyltransferase/glycogen phosphorylase"/>
    <property type="match status" value="1"/>
</dbReference>
<accession>A0ABT1TKD6</accession>
<gene>
    <name evidence="4" type="ORF">NP590_17590</name>
</gene>
<dbReference type="Gene3D" id="3.40.50.2000">
    <property type="entry name" value="Glycogen Phosphorylase B"/>
    <property type="match status" value="2"/>
</dbReference>
<reference evidence="4 5" key="1">
    <citation type="submission" date="2022-07" db="EMBL/GenBank/DDBJ databases">
        <title>Methylomonas rivi sp. nov., Methylomonas rosea sp. nov., Methylomonas aureus sp. nov. and Methylomonas subterranea sp. nov., four novel methanotrophs isolated from a freshwater creek and the deep terrestrial subsurface.</title>
        <authorList>
            <person name="Abin C."/>
            <person name="Sankaranarayanan K."/>
            <person name="Garner C."/>
            <person name="Sindelar R."/>
            <person name="Kotary K."/>
            <person name="Garner R."/>
            <person name="Barclay S."/>
            <person name="Lawson P."/>
            <person name="Krumholz L."/>
        </authorList>
    </citation>
    <scope>NUCLEOTIDE SEQUENCE [LARGE SCALE GENOMIC DNA]</scope>
    <source>
        <strain evidence="4 5">SURF-2</strain>
    </source>
</reference>
<dbReference type="InterPro" id="IPR001296">
    <property type="entry name" value="Glyco_trans_1"/>
</dbReference>
<dbReference type="CDD" id="cd03794">
    <property type="entry name" value="GT4_WbuB-like"/>
    <property type="match status" value="1"/>
</dbReference>
<protein>
    <submittedName>
        <fullName evidence="4">Glycosyltransferase family 4 protein</fullName>
    </submittedName>
</protein>
<evidence type="ECO:0000259" key="3">
    <source>
        <dbReference type="Pfam" id="PF13579"/>
    </source>
</evidence>
<dbReference type="PANTHER" id="PTHR46401:SF2">
    <property type="entry name" value="GLYCOSYLTRANSFERASE WBBK-RELATED"/>
    <property type="match status" value="1"/>
</dbReference>
<evidence type="ECO:0000256" key="1">
    <source>
        <dbReference type="ARBA" id="ARBA00022679"/>
    </source>
</evidence>
<dbReference type="Pfam" id="PF00534">
    <property type="entry name" value="Glycos_transf_1"/>
    <property type="match status" value="1"/>
</dbReference>
<dbReference type="EMBL" id="JANIBJ010000041">
    <property type="protein sequence ID" value="MCQ8105925.1"/>
    <property type="molecule type" value="Genomic_DNA"/>
</dbReference>
<dbReference type="PANTHER" id="PTHR46401">
    <property type="entry name" value="GLYCOSYLTRANSFERASE WBBK-RELATED"/>
    <property type="match status" value="1"/>
</dbReference>
<organism evidence="4 5">
    <name type="scientific">Methylomonas subterranea</name>
    <dbReference type="NCBI Taxonomy" id="2952225"/>
    <lineage>
        <taxon>Bacteria</taxon>
        <taxon>Pseudomonadati</taxon>
        <taxon>Pseudomonadota</taxon>
        <taxon>Gammaproteobacteria</taxon>
        <taxon>Methylococcales</taxon>
        <taxon>Methylococcaceae</taxon>
        <taxon>Methylomonas</taxon>
    </lineage>
</organism>
<evidence type="ECO:0000259" key="2">
    <source>
        <dbReference type="Pfam" id="PF00534"/>
    </source>
</evidence>
<feature type="domain" description="Glycosyl transferase family 1" evidence="2">
    <location>
        <begin position="221"/>
        <end position="372"/>
    </location>
</feature>
<comment type="caution">
    <text evidence="4">The sequence shown here is derived from an EMBL/GenBank/DDBJ whole genome shotgun (WGS) entry which is preliminary data.</text>
</comment>